<comment type="caution">
    <text evidence="1">The sequence shown here is derived from an EMBL/GenBank/DDBJ whole genome shotgun (WGS) entry which is preliminary data.</text>
</comment>
<dbReference type="AlphaFoldDB" id="A0A4Y2E089"/>
<gene>
    <name evidence="1" type="ORF">AVEN_118262_1</name>
</gene>
<evidence type="ECO:0000313" key="2">
    <source>
        <dbReference type="Proteomes" id="UP000499080"/>
    </source>
</evidence>
<dbReference type="EMBL" id="BGPR01000466">
    <property type="protein sequence ID" value="GBM21726.1"/>
    <property type="molecule type" value="Genomic_DNA"/>
</dbReference>
<organism evidence="1 2">
    <name type="scientific">Araneus ventricosus</name>
    <name type="common">Orbweaver spider</name>
    <name type="synonym">Epeira ventricosa</name>
    <dbReference type="NCBI Taxonomy" id="182803"/>
    <lineage>
        <taxon>Eukaryota</taxon>
        <taxon>Metazoa</taxon>
        <taxon>Ecdysozoa</taxon>
        <taxon>Arthropoda</taxon>
        <taxon>Chelicerata</taxon>
        <taxon>Arachnida</taxon>
        <taxon>Araneae</taxon>
        <taxon>Araneomorphae</taxon>
        <taxon>Entelegynae</taxon>
        <taxon>Araneoidea</taxon>
        <taxon>Araneidae</taxon>
        <taxon>Araneus</taxon>
    </lineage>
</organism>
<name>A0A4Y2E089_ARAVE</name>
<evidence type="ECO:0000313" key="1">
    <source>
        <dbReference type="EMBL" id="GBM21726.1"/>
    </source>
</evidence>
<protein>
    <submittedName>
        <fullName evidence="1">Uncharacterized protein</fullName>
    </submittedName>
</protein>
<proteinExistence type="predicted"/>
<accession>A0A4Y2E089</accession>
<reference evidence="1 2" key="1">
    <citation type="journal article" date="2019" name="Sci. Rep.">
        <title>Orb-weaving spider Araneus ventricosus genome elucidates the spidroin gene catalogue.</title>
        <authorList>
            <person name="Kono N."/>
            <person name="Nakamura H."/>
            <person name="Ohtoshi R."/>
            <person name="Moran D.A.P."/>
            <person name="Shinohara A."/>
            <person name="Yoshida Y."/>
            <person name="Fujiwara M."/>
            <person name="Mori M."/>
            <person name="Tomita M."/>
            <person name="Arakawa K."/>
        </authorList>
    </citation>
    <scope>NUCLEOTIDE SEQUENCE [LARGE SCALE GENOMIC DNA]</scope>
</reference>
<keyword evidence="2" id="KW-1185">Reference proteome</keyword>
<dbReference type="Proteomes" id="UP000499080">
    <property type="component" value="Unassembled WGS sequence"/>
</dbReference>
<sequence>MTEARRKPSSIGCRCRMTNEPGLRRVPSGCSGKAGKILKQQCCWKEELSSAKLECDLLEVQQGARAEEEIEIYYLSCTNQD</sequence>